<feature type="transmembrane region" description="Helical" evidence="8">
    <location>
        <begin position="63"/>
        <end position="85"/>
    </location>
</feature>
<dbReference type="InterPro" id="IPR036259">
    <property type="entry name" value="MFS_trans_sf"/>
</dbReference>
<dbReference type="SUPFAM" id="SSF103473">
    <property type="entry name" value="MFS general substrate transporter"/>
    <property type="match status" value="1"/>
</dbReference>
<evidence type="ECO:0000256" key="2">
    <source>
        <dbReference type="ARBA" id="ARBA00022448"/>
    </source>
</evidence>
<feature type="transmembrane region" description="Helical" evidence="8">
    <location>
        <begin position="330"/>
        <end position="349"/>
    </location>
</feature>
<dbReference type="InterPro" id="IPR010290">
    <property type="entry name" value="TM_effector"/>
</dbReference>
<comment type="caution">
    <text evidence="10">The sequence shown here is derived from an EMBL/GenBank/DDBJ whole genome shotgun (WGS) entry which is preliminary data.</text>
</comment>
<keyword evidence="2" id="KW-0813">Transport</keyword>
<feature type="transmembrane region" description="Helical" evidence="8">
    <location>
        <begin position="161"/>
        <end position="180"/>
    </location>
</feature>
<keyword evidence="3" id="KW-1003">Cell membrane</keyword>
<evidence type="ECO:0000256" key="6">
    <source>
        <dbReference type="ARBA" id="ARBA00023136"/>
    </source>
</evidence>
<feature type="domain" description="Major facilitator superfamily (MFS) profile" evidence="9">
    <location>
        <begin position="27"/>
        <end position="418"/>
    </location>
</feature>
<keyword evidence="5 8" id="KW-1133">Transmembrane helix</keyword>
<evidence type="ECO:0000256" key="7">
    <source>
        <dbReference type="SAM" id="MobiDB-lite"/>
    </source>
</evidence>
<sequence>MSTQHSPAAAAPVEPPAVPPAEPLGRRFTAALGATGAANLADGVLGMGVPLVALTLTRSPGQIALITAAAWLPWLLLGLVAGVLVDRQDRRVVQIVAMAVRAAVLASAVGLIATDRLTMAALVVIALVYGATEVFADLAAGALVPDLVPRSRLGAANGRTLAVQTVTNSFVGAPIAGAVLTLGTGWVFGVPAALAVAAAVLLWRGIPGRYRHERTERKRAGREVVEGVTFLAKHRVLGPLLLSGSLMNMASTGYFAVFVLWAVGPGSELGMRAEHYTLLAATLAVGAVGGSFVAEALTRRVGEVRLMLGCWLANSLLLVVPVLVRSVGAVAVTLFLLGFTNTIGNVISMSMRQRIVPATMLGRVGGAGRTLGYGLMPVGALLAGFVAETWGLEAVFVGGTALAVLATLGSMAVVRQRLVDEAEAAVLAAEPRTDDETPHDDGTPSDDADTHATTGGDVRPTAAQGVLDETVTTARTPDEPVRADARPVTRPLAEATA</sequence>
<evidence type="ECO:0000256" key="5">
    <source>
        <dbReference type="ARBA" id="ARBA00022989"/>
    </source>
</evidence>
<feature type="region of interest" description="Disordered" evidence="7">
    <location>
        <begin position="427"/>
        <end position="497"/>
    </location>
</feature>
<feature type="transmembrane region" description="Helical" evidence="8">
    <location>
        <begin position="186"/>
        <end position="206"/>
    </location>
</feature>
<keyword evidence="4 8" id="KW-0812">Transmembrane</keyword>
<dbReference type="PANTHER" id="PTHR23513">
    <property type="entry name" value="INTEGRAL MEMBRANE EFFLUX PROTEIN-RELATED"/>
    <property type="match status" value="1"/>
</dbReference>
<dbReference type="Pfam" id="PF05977">
    <property type="entry name" value="MFS_3"/>
    <property type="match status" value="1"/>
</dbReference>
<dbReference type="Gene3D" id="1.20.1250.20">
    <property type="entry name" value="MFS general substrate transporter like domains"/>
    <property type="match status" value="1"/>
</dbReference>
<dbReference type="GO" id="GO:0005886">
    <property type="term" value="C:plasma membrane"/>
    <property type="evidence" value="ECO:0007669"/>
    <property type="project" value="UniProtKB-SubCell"/>
</dbReference>
<proteinExistence type="predicted"/>
<protein>
    <recommendedName>
        <fullName evidence="9">Major facilitator superfamily (MFS) profile domain-containing protein</fullName>
    </recommendedName>
</protein>
<evidence type="ECO:0000256" key="8">
    <source>
        <dbReference type="SAM" id="Phobius"/>
    </source>
</evidence>
<dbReference type="InterPro" id="IPR020846">
    <property type="entry name" value="MFS_dom"/>
</dbReference>
<keyword evidence="11" id="KW-1185">Reference proteome</keyword>
<feature type="transmembrane region" description="Helical" evidence="8">
    <location>
        <begin position="394"/>
        <end position="414"/>
    </location>
</feature>
<accession>A0A401V3K6</accession>
<evidence type="ECO:0000313" key="11">
    <source>
        <dbReference type="Proteomes" id="UP000288246"/>
    </source>
</evidence>
<evidence type="ECO:0000256" key="1">
    <source>
        <dbReference type="ARBA" id="ARBA00004651"/>
    </source>
</evidence>
<dbReference type="PANTHER" id="PTHR23513:SF6">
    <property type="entry name" value="MAJOR FACILITATOR SUPERFAMILY ASSOCIATED DOMAIN-CONTAINING PROTEIN"/>
    <property type="match status" value="1"/>
</dbReference>
<name>A0A401V3K6_9CELL</name>
<organism evidence="10 11">
    <name type="scientific">Cellulomonas algicola</name>
    <dbReference type="NCBI Taxonomy" id="2071633"/>
    <lineage>
        <taxon>Bacteria</taxon>
        <taxon>Bacillati</taxon>
        <taxon>Actinomycetota</taxon>
        <taxon>Actinomycetes</taxon>
        <taxon>Micrococcales</taxon>
        <taxon>Cellulomonadaceae</taxon>
        <taxon>Cellulomonas</taxon>
    </lineage>
</organism>
<dbReference type="Proteomes" id="UP000288246">
    <property type="component" value="Unassembled WGS sequence"/>
</dbReference>
<gene>
    <name evidence="10" type="ORF">CTKZ_30720</name>
</gene>
<feature type="transmembrane region" description="Helical" evidence="8">
    <location>
        <begin position="119"/>
        <end position="140"/>
    </location>
</feature>
<dbReference type="RefSeq" id="WP_235843532.1">
    <property type="nucleotide sequence ID" value="NZ_BHYL01000298.1"/>
</dbReference>
<evidence type="ECO:0000259" key="9">
    <source>
        <dbReference type="PROSITE" id="PS50850"/>
    </source>
</evidence>
<comment type="subcellular location">
    <subcellularLocation>
        <location evidence="1">Cell membrane</location>
        <topology evidence="1">Multi-pass membrane protein</topology>
    </subcellularLocation>
</comment>
<feature type="transmembrane region" description="Helical" evidence="8">
    <location>
        <begin position="306"/>
        <end position="324"/>
    </location>
</feature>
<feature type="transmembrane region" description="Helical" evidence="8">
    <location>
        <begin position="370"/>
        <end position="388"/>
    </location>
</feature>
<dbReference type="CDD" id="cd06173">
    <property type="entry name" value="MFS_MefA_like"/>
    <property type="match status" value="1"/>
</dbReference>
<feature type="compositionally biased region" description="Basic and acidic residues" evidence="7">
    <location>
        <begin position="476"/>
        <end position="487"/>
    </location>
</feature>
<feature type="transmembrane region" description="Helical" evidence="8">
    <location>
        <begin position="92"/>
        <end position="113"/>
    </location>
</feature>
<reference evidence="10 11" key="1">
    <citation type="submission" date="2018-11" db="EMBL/GenBank/DDBJ databases">
        <title>Draft genome sequence of Cellulomonas takizawaensis strain TKZ-21.</title>
        <authorList>
            <person name="Yamamura H."/>
            <person name="Hayashi T."/>
            <person name="Hamada M."/>
            <person name="Serisawa Y."/>
            <person name="Matsuyama K."/>
            <person name="Nakagawa Y."/>
            <person name="Otoguro M."/>
            <person name="Yanagida F."/>
            <person name="Hayakawa M."/>
        </authorList>
    </citation>
    <scope>NUCLEOTIDE SEQUENCE [LARGE SCALE GENOMIC DNA]</scope>
    <source>
        <strain evidence="10 11">TKZ-21</strain>
    </source>
</reference>
<evidence type="ECO:0000256" key="3">
    <source>
        <dbReference type="ARBA" id="ARBA00022475"/>
    </source>
</evidence>
<evidence type="ECO:0000256" key="4">
    <source>
        <dbReference type="ARBA" id="ARBA00022692"/>
    </source>
</evidence>
<dbReference type="PROSITE" id="PS50850">
    <property type="entry name" value="MFS"/>
    <property type="match status" value="1"/>
</dbReference>
<feature type="transmembrane region" description="Helical" evidence="8">
    <location>
        <begin position="275"/>
        <end position="294"/>
    </location>
</feature>
<evidence type="ECO:0000313" key="10">
    <source>
        <dbReference type="EMBL" id="GCD21510.1"/>
    </source>
</evidence>
<dbReference type="EMBL" id="BHYL01000298">
    <property type="protein sequence ID" value="GCD21510.1"/>
    <property type="molecule type" value="Genomic_DNA"/>
</dbReference>
<feature type="compositionally biased region" description="Basic and acidic residues" evidence="7">
    <location>
        <begin position="431"/>
        <end position="442"/>
    </location>
</feature>
<dbReference type="AlphaFoldDB" id="A0A401V3K6"/>
<dbReference type="GO" id="GO:0022857">
    <property type="term" value="F:transmembrane transporter activity"/>
    <property type="evidence" value="ECO:0007669"/>
    <property type="project" value="InterPro"/>
</dbReference>
<keyword evidence="6 8" id="KW-0472">Membrane</keyword>
<feature type="transmembrane region" description="Helical" evidence="8">
    <location>
        <begin position="240"/>
        <end position="263"/>
    </location>
</feature>